<organism evidence="1">
    <name type="scientific">Rhizophora mucronata</name>
    <name type="common">Asiatic mangrove</name>
    <dbReference type="NCBI Taxonomy" id="61149"/>
    <lineage>
        <taxon>Eukaryota</taxon>
        <taxon>Viridiplantae</taxon>
        <taxon>Streptophyta</taxon>
        <taxon>Embryophyta</taxon>
        <taxon>Tracheophyta</taxon>
        <taxon>Spermatophyta</taxon>
        <taxon>Magnoliopsida</taxon>
        <taxon>eudicotyledons</taxon>
        <taxon>Gunneridae</taxon>
        <taxon>Pentapetalae</taxon>
        <taxon>rosids</taxon>
        <taxon>fabids</taxon>
        <taxon>Malpighiales</taxon>
        <taxon>Rhizophoraceae</taxon>
        <taxon>Rhizophora</taxon>
    </lineage>
</organism>
<evidence type="ECO:0000313" key="1">
    <source>
        <dbReference type="EMBL" id="MBW80699.1"/>
    </source>
</evidence>
<dbReference type="AlphaFoldDB" id="A0A2P2IHJ2"/>
<protein>
    <submittedName>
        <fullName evidence="1">Uncharacterized protein</fullName>
    </submittedName>
</protein>
<sequence length="84" mass="10043">MNYHKYFHLHDLNIPCRVHHSNTPSFLYPILTKPCILHKIIHSHQFVFLFSWVFMPVWPPLEILCRNKSFSANSMKFNEGKAFV</sequence>
<accession>A0A2P2IHJ2</accession>
<name>A0A2P2IHJ2_RHIMU</name>
<dbReference type="EMBL" id="GGEC01000216">
    <property type="protein sequence ID" value="MBW80699.1"/>
    <property type="molecule type" value="Transcribed_RNA"/>
</dbReference>
<reference evidence="1" key="1">
    <citation type="submission" date="2018-02" db="EMBL/GenBank/DDBJ databases">
        <title>Rhizophora mucronata_Transcriptome.</title>
        <authorList>
            <person name="Meera S.P."/>
            <person name="Sreeshan A."/>
            <person name="Augustine A."/>
        </authorList>
    </citation>
    <scope>NUCLEOTIDE SEQUENCE</scope>
    <source>
        <tissue evidence="1">Leaf</tissue>
    </source>
</reference>
<proteinExistence type="predicted"/>